<proteinExistence type="predicted"/>
<accession>A0A7Z0BKW5</accession>
<feature type="region of interest" description="Disordered" evidence="1">
    <location>
        <begin position="324"/>
        <end position="354"/>
    </location>
</feature>
<dbReference type="AlphaFoldDB" id="A0A7Z0BKW5"/>
<reference evidence="2 3" key="1">
    <citation type="submission" date="2020-07" db="EMBL/GenBank/DDBJ databases">
        <title>Sequencing the genomes of 1000 actinobacteria strains.</title>
        <authorList>
            <person name="Klenk H.-P."/>
        </authorList>
    </citation>
    <scope>NUCLEOTIDE SEQUENCE [LARGE SCALE GENOMIC DNA]</scope>
    <source>
        <strain evidence="2 3">DSM 45278</strain>
    </source>
</reference>
<dbReference type="SUPFAM" id="SSF140959">
    <property type="entry name" value="Indolic compounds 2,3-dioxygenase-like"/>
    <property type="match status" value="1"/>
</dbReference>
<evidence type="ECO:0008006" key="4">
    <source>
        <dbReference type="Google" id="ProtNLM"/>
    </source>
</evidence>
<gene>
    <name evidence="2" type="ORF">HNR06_002496</name>
</gene>
<dbReference type="GO" id="GO:0020037">
    <property type="term" value="F:heme binding"/>
    <property type="evidence" value="ECO:0007669"/>
    <property type="project" value="InterPro"/>
</dbReference>
<dbReference type="Proteomes" id="UP000584931">
    <property type="component" value="Unassembled WGS sequence"/>
</dbReference>
<evidence type="ECO:0000313" key="2">
    <source>
        <dbReference type="EMBL" id="NYH52907.1"/>
    </source>
</evidence>
<evidence type="ECO:0000256" key="1">
    <source>
        <dbReference type="SAM" id="MobiDB-lite"/>
    </source>
</evidence>
<dbReference type="InterPro" id="IPR037217">
    <property type="entry name" value="Trp/Indoleamine_2_3_dOase-like"/>
</dbReference>
<dbReference type="EMBL" id="JACCHL010000001">
    <property type="protein sequence ID" value="NYH52907.1"/>
    <property type="molecule type" value="Genomic_DNA"/>
</dbReference>
<dbReference type="Gene3D" id="1.20.58.480">
    <property type="match status" value="1"/>
</dbReference>
<dbReference type="GO" id="GO:0019441">
    <property type="term" value="P:L-tryptophan catabolic process to kynurenine"/>
    <property type="evidence" value="ECO:0007669"/>
    <property type="project" value="InterPro"/>
</dbReference>
<name>A0A7Z0BKW5_9ACTN</name>
<dbReference type="OrthoDB" id="4444951at2"/>
<dbReference type="GO" id="GO:0046872">
    <property type="term" value="F:metal ion binding"/>
    <property type="evidence" value="ECO:0007669"/>
    <property type="project" value="InterPro"/>
</dbReference>
<protein>
    <recommendedName>
        <fullName evidence="4">Tryptophan 2,3-dioxygenase</fullName>
    </recommendedName>
</protein>
<sequence>MSAPTGLARTEDTTGLAEAGVGGTSLRVLPPTSCLRALMTARRAVREWSGERRSGQLRPFPFTEVLTHLKSVGRSRIDPDLRAELVAARAYTWPGSGLLREWLPMALDQDDADYDSYVGNAILTAASATEGGMASEQLVDATLVAATADLVMLEAEALTAHPSVAQSVRVRSSVRVLTRVHELAPGFALPRQLIDEPLALLDRWARMNDVATAHASYQCAVAVSGQVPSVVRDAIDITLLPTTRVHDEQMFVRCIQIFESLYRQVADRVAQSIIALDAGNTDQTVALLAEAARRVRATRVLYRVLTTMPPDAFAVIRAHTHGRSAVQSRPYRRVEDLSAPRPPGGSQASTTDADRCGTTLQEILLLRERELGREAATPVRQTMSELDSAWRAMKRSHWGVTLKTIGKVRGTGGTAGADYLRVTAQRPLFPLLSTPA</sequence>
<comment type="caution">
    <text evidence="2">The sequence shown here is derived from an EMBL/GenBank/DDBJ whole genome shotgun (WGS) entry which is preliminary data.</text>
</comment>
<dbReference type="RefSeq" id="WP_077692746.1">
    <property type="nucleotide sequence ID" value="NZ_JACCHL010000001.1"/>
</dbReference>
<organism evidence="2 3">
    <name type="scientific">Nocardiopsis sinuspersici</name>
    <dbReference type="NCBI Taxonomy" id="501010"/>
    <lineage>
        <taxon>Bacteria</taxon>
        <taxon>Bacillati</taxon>
        <taxon>Actinomycetota</taxon>
        <taxon>Actinomycetes</taxon>
        <taxon>Streptosporangiales</taxon>
        <taxon>Nocardiopsidaceae</taxon>
        <taxon>Nocardiopsis</taxon>
    </lineage>
</organism>
<evidence type="ECO:0000313" key="3">
    <source>
        <dbReference type="Proteomes" id="UP000584931"/>
    </source>
</evidence>